<proteinExistence type="predicted"/>
<feature type="transmembrane region" description="Helical" evidence="1">
    <location>
        <begin position="242"/>
        <end position="263"/>
    </location>
</feature>
<dbReference type="SUPFAM" id="SSF48371">
    <property type="entry name" value="ARM repeat"/>
    <property type="match status" value="1"/>
</dbReference>
<sequence>MAKNELVVIDAKYEVVKVDVPEVKMPLIPYVKHLPAVKPVVIDAEFKEVKTPKISKEFIDFAGGIKDAGSSLEKLAKNLKDVAPPELTGFLDSLALFGGLAGNAAGVVQGTAKAMKSLGDATKLSGGWIALIAIVIAAAVAALMHFWNTNEEFRNAVLGIWNSIQEGISSIMDDLLAFIGAIIQDLSKFWTEHEEEIKMVFQAIWDFIMMAMEVIWNVIVVVVETIMAIWEEHGDTITAVFQAIWDFIVVVMEVIWSIISVIVETIMAIWEEHGETIMAVFQAIWDFIVVVMEVIWVIIQTAIAIIIAIWETLSPIVMGIFSAIGSFIGGVIDTITGVISGVKDFIINAFTTAWNKVKSVWDAVSGFFAGIGDAIFGAIDGAIQNIKGMINDFVISPINFVISGINNIPGVNIGALPMLAKGGTVMSGGMAIVGEAGPEMLLQRGAKTSVIPLTSGHKALGKDSGSNENIVIQLNLDGKQVAQIVNPHLKDMNTFDLNLLLRG</sequence>
<evidence type="ECO:0008006" key="4">
    <source>
        <dbReference type="Google" id="ProtNLM"/>
    </source>
</evidence>
<evidence type="ECO:0000313" key="3">
    <source>
        <dbReference type="Proteomes" id="UP000306912"/>
    </source>
</evidence>
<keyword evidence="1" id="KW-0812">Transmembrane</keyword>
<dbReference type="RefSeq" id="WP_138190467.1">
    <property type="nucleotide sequence ID" value="NZ_VBWP01000003.1"/>
</dbReference>
<accession>A0A5R8QE51</accession>
<dbReference type="AlphaFoldDB" id="A0A5R8QE51"/>
<organism evidence="2 3">
    <name type="scientific">Culicoidibacter larvae</name>
    <dbReference type="NCBI Taxonomy" id="2579976"/>
    <lineage>
        <taxon>Bacteria</taxon>
        <taxon>Bacillati</taxon>
        <taxon>Bacillota</taxon>
        <taxon>Culicoidibacteria</taxon>
        <taxon>Culicoidibacterales</taxon>
        <taxon>Culicoidibacteraceae</taxon>
        <taxon>Culicoidibacter</taxon>
    </lineage>
</organism>
<dbReference type="EMBL" id="VBWP01000003">
    <property type="protein sequence ID" value="TLG75246.1"/>
    <property type="molecule type" value="Genomic_DNA"/>
</dbReference>
<name>A0A5R8QE51_9FIRM</name>
<dbReference type="OrthoDB" id="28713at2"/>
<feature type="transmembrane region" description="Helical" evidence="1">
    <location>
        <begin position="284"/>
        <end position="310"/>
    </location>
</feature>
<evidence type="ECO:0000313" key="2">
    <source>
        <dbReference type="EMBL" id="TLG75246.1"/>
    </source>
</evidence>
<protein>
    <recommendedName>
        <fullName evidence="4">Phage tail tape measure protein</fullName>
    </recommendedName>
</protein>
<feature type="transmembrane region" description="Helical" evidence="1">
    <location>
        <begin position="125"/>
        <end position="147"/>
    </location>
</feature>
<comment type="caution">
    <text evidence="2">The sequence shown here is derived from an EMBL/GenBank/DDBJ whole genome shotgun (WGS) entry which is preliminary data.</text>
</comment>
<dbReference type="Proteomes" id="UP000306912">
    <property type="component" value="Unassembled WGS sequence"/>
</dbReference>
<feature type="transmembrane region" description="Helical" evidence="1">
    <location>
        <begin position="207"/>
        <end position="230"/>
    </location>
</feature>
<keyword evidence="1" id="KW-0472">Membrane</keyword>
<reference evidence="2 3" key="1">
    <citation type="submission" date="2019-05" db="EMBL/GenBank/DDBJ databases">
        <title>Culicoidintestinum kansasii gen. nov., sp. nov. from the gastrointestinal tract of the biting midge, Culicoides sonorensis.</title>
        <authorList>
            <person name="Neupane S."/>
            <person name="Ghosh A."/>
            <person name="Gunther S."/>
            <person name="Martin K."/>
            <person name="Zurek L."/>
        </authorList>
    </citation>
    <scope>NUCLEOTIDE SEQUENCE [LARGE SCALE GENOMIC DNA]</scope>
    <source>
        <strain evidence="2 3">CS-1</strain>
    </source>
</reference>
<dbReference type="InParanoid" id="A0A5R8QE51"/>
<evidence type="ECO:0000256" key="1">
    <source>
        <dbReference type="SAM" id="Phobius"/>
    </source>
</evidence>
<dbReference type="InterPro" id="IPR016024">
    <property type="entry name" value="ARM-type_fold"/>
</dbReference>
<keyword evidence="1" id="KW-1133">Transmembrane helix</keyword>
<keyword evidence="3" id="KW-1185">Reference proteome</keyword>
<gene>
    <name evidence="2" type="ORF">FEZ08_04160</name>
</gene>
<feature type="transmembrane region" description="Helical" evidence="1">
    <location>
        <begin position="316"/>
        <end position="339"/>
    </location>
</feature>